<dbReference type="Proteomes" id="UP001732700">
    <property type="component" value="Chromosome 1D"/>
</dbReference>
<proteinExistence type="predicted"/>
<name>A0ACD5U693_AVESA</name>
<protein>
    <submittedName>
        <fullName evidence="1">Uncharacterized protein</fullName>
    </submittedName>
</protein>
<evidence type="ECO:0000313" key="1">
    <source>
        <dbReference type="EnsemblPlants" id="AVESA.00010b.r2.1DG0182340.1.CDS"/>
    </source>
</evidence>
<dbReference type="EnsemblPlants" id="AVESA.00010b.r2.1DG0182340.1">
    <property type="protein sequence ID" value="AVESA.00010b.r2.1DG0182340.1.CDS"/>
    <property type="gene ID" value="AVESA.00010b.r2.1DG0182340"/>
</dbReference>
<organism evidence="1 2">
    <name type="scientific">Avena sativa</name>
    <name type="common">Oat</name>
    <dbReference type="NCBI Taxonomy" id="4498"/>
    <lineage>
        <taxon>Eukaryota</taxon>
        <taxon>Viridiplantae</taxon>
        <taxon>Streptophyta</taxon>
        <taxon>Embryophyta</taxon>
        <taxon>Tracheophyta</taxon>
        <taxon>Spermatophyta</taxon>
        <taxon>Magnoliopsida</taxon>
        <taxon>Liliopsida</taxon>
        <taxon>Poales</taxon>
        <taxon>Poaceae</taxon>
        <taxon>BOP clade</taxon>
        <taxon>Pooideae</taxon>
        <taxon>Poodae</taxon>
        <taxon>Poeae</taxon>
        <taxon>Poeae Chloroplast Group 1 (Aveneae type)</taxon>
        <taxon>Aveninae</taxon>
        <taxon>Avena</taxon>
    </lineage>
</organism>
<sequence>MNIVAGVMMMTGRGSLRINLMQAKVVQKNLSPKGRVRKKRSKDRASWNAELEKPLVDLLHEHNTPQCKGQNGLSSDAWNKVVKRFQASHLYVTYTKGQIQDKKKELKRVYTMLKEARK</sequence>
<reference evidence="1" key="2">
    <citation type="submission" date="2025-09" db="UniProtKB">
        <authorList>
            <consortium name="EnsemblPlants"/>
        </authorList>
    </citation>
    <scope>IDENTIFICATION</scope>
</reference>
<evidence type="ECO:0000313" key="2">
    <source>
        <dbReference type="Proteomes" id="UP001732700"/>
    </source>
</evidence>
<keyword evidence="2" id="KW-1185">Reference proteome</keyword>
<reference evidence="1" key="1">
    <citation type="submission" date="2021-05" db="EMBL/GenBank/DDBJ databases">
        <authorList>
            <person name="Scholz U."/>
            <person name="Mascher M."/>
            <person name="Fiebig A."/>
        </authorList>
    </citation>
    <scope>NUCLEOTIDE SEQUENCE [LARGE SCALE GENOMIC DNA]</scope>
</reference>
<accession>A0ACD5U693</accession>